<accession>A0AA48HLF9</accession>
<proteinExistence type="predicted"/>
<name>A0AA48HLF9_9RHOB</name>
<keyword evidence="3" id="KW-1185">Reference proteome</keyword>
<reference evidence="2 3" key="1">
    <citation type="submission" date="2023-01" db="EMBL/GenBank/DDBJ databases">
        <title>Complete genome sequence of Roseicyclus marinus strain Dej080120_10.</title>
        <authorList>
            <person name="Ueki S."/>
            <person name="Maruyama F."/>
        </authorList>
    </citation>
    <scope>NUCLEOTIDE SEQUENCE [LARGE SCALE GENOMIC DNA]</scope>
    <source>
        <strain evidence="2 3">Dej080120_10</strain>
    </source>
</reference>
<feature type="region of interest" description="Disordered" evidence="1">
    <location>
        <begin position="1"/>
        <end position="22"/>
    </location>
</feature>
<sequence length="101" mass="11099">MIGVEISSPGAEDGTRAGKEMGLQRLTSFAPLENATHPAFGSAERTSAAISANRCHGLIRELAIDLPVHRSLKKTYMGGPERKVCLLHFHRQHRQAQLQLK</sequence>
<evidence type="ECO:0000313" key="2">
    <source>
        <dbReference type="EMBL" id="BDW86421.1"/>
    </source>
</evidence>
<gene>
    <name evidence="2" type="ORF">MACH21_25980</name>
</gene>
<dbReference type="AlphaFoldDB" id="A0AA48HLF9"/>
<dbReference type="Proteomes" id="UP001337723">
    <property type="component" value="Chromosome"/>
</dbReference>
<protein>
    <submittedName>
        <fullName evidence="2">Uncharacterized protein</fullName>
    </submittedName>
</protein>
<dbReference type="EMBL" id="AP027266">
    <property type="protein sequence ID" value="BDW86421.1"/>
    <property type="molecule type" value="Genomic_DNA"/>
</dbReference>
<evidence type="ECO:0000256" key="1">
    <source>
        <dbReference type="SAM" id="MobiDB-lite"/>
    </source>
</evidence>
<dbReference type="KEGG" id="rmai:MACH21_25980"/>
<evidence type="ECO:0000313" key="3">
    <source>
        <dbReference type="Proteomes" id="UP001337723"/>
    </source>
</evidence>
<organism evidence="2 3">
    <name type="scientific">Roseicyclus marinus</name>
    <dbReference type="NCBI Taxonomy" id="2161673"/>
    <lineage>
        <taxon>Bacteria</taxon>
        <taxon>Pseudomonadati</taxon>
        <taxon>Pseudomonadota</taxon>
        <taxon>Alphaproteobacteria</taxon>
        <taxon>Rhodobacterales</taxon>
        <taxon>Roseobacteraceae</taxon>
        <taxon>Roseicyclus</taxon>
    </lineage>
</organism>